<gene>
    <name evidence="3" type="ORF">CLV57_2107</name>
</gene>
<keyword evidence="1" id="KW-0732">Signal</keyword>
<dbReference type="PANTHER" id="PTHR43265">
    <property type="entry name" value="ESTERASE ESTD"/>
    <property type="match status" value="1"/>
</dbReference>
<dbReference type="InterPro" id="IPR022742">
    <property type="entry name" value="Hydrolase_4"/>
</dbReference>
<dbReference type="InterPro" id="IPR029058">
    <property type="entry name" value="AB_hydrolase_fold"/>
</dbReference>
<name>A0A2H9VWA8_9SPHI</name>
<feature type="domain" description="Serine aminopeptidase S33" evidence="2">
    <location>
        <begin position="87"/>
        <end position="335"/>
    </location>
</feature>
<evidence type="ECO:0000256" key="1">
    <source>
        <dbReference type="SAM" id="SignalP"/>
    </source>
</evidence>
<dbReference type="PANTHER" id="PTHR43265:SF1">
    <property type="entry name" value="ESTERASE ESTD"/>
    <property type="match status" value="1"/>
</dbReference>
<dbReference type="Gene3D" id="3.40.50.1820">
    <property type="entry name" value="alpha/beta hydrolase"/>
    <property type="match status" value="1"/>
</dbReference>
<dbReference type="OrthoDB" id="9809549at2"/>
<sequence>MFSKWLITRIAGCTAACLFFFTANAQNKTPGSLAYSADSVEFTGKQTGLLYGATITVPKQPGRHTAVILVSGTGAQDRDGTMAGHKMFKEIADELSGKGIVVLRIDDRGVGRSTGDYAQSTTGDFANDVLEAFAYLQTRKEVNKNKIGLLGHSEGGASISIAASREPRVAFLISLAGLCVNGYDALILQNEALVSAAALTDLDKKRYNDINTLMFKTVREYADSADLEKVLNQRYEDWKKQDDELVKAKGIQYDHFRFPIYSYSKQAAGQWYRYFVKYDPAVVLAKVTVPILALNGDKDIIMSYKENLENWKKLPAKGLNKDVTTVLIPGVDHLFLPCNTCTTQEAKTNTQPMSAIALQTISEWVKKRF</sequence>
<comment type="caution">
    <text evidence="3">The sequence shown here is derived from an EMBL/GenBank/DDBJ whole genome shotgun (WGS) entry which is preliminary data.</text>
</comment>
<reference evidence="3 4" key="1">
    <citation type="submission" date="2017-11" db="EMBL/GenBank/DDBJ databases">
        <title>Genomic Encyclopedia of Archaeal and Bacterial Type Strains, Phase II (KMG-II): From Individual Species to Whole Genera.</title>
        <authorList>
            <person name="Goeker M."/>
        </authorList>
    </citation>
    <scope>NUCLEOTIDE SEQUENCE [LARGE SCALE GENOMIC DNA]</scope>
    <source>
        <strain evidence="3 4">DSM 28175</strain>
    </source>
</reference>
<dbReference type="RefSeq" id="WP_100341231.1">
    <property type="nucleotide sequence ID" value="NZ_PGFJ01000001.1"/>
</dbReference>
<dbReference type="Pfam" id="PF12146">
    <property type="entry name" value="Hydrolase_4"/>
    <property type="match status" value="1"/>
</dbReference>
<dbReference type="GO" id="GO:0052689">
    <property type="term" value="F:carboxylic ester hydrolase activity"/>
    <property type="evidence" value="ECO:0007669"/>
    <property type="project" value="TreeGrafter"/>
</dbReference>
<dbReference type="EMBL" id="PGFJ01000001">
    <property type="protein sequence ID" value="PJJ85079.1"/>
    <property type="molecule type" value="Genomic_DNA"/>
</dbReference>
<evidence type="ECO:0000259" key="2">
    <source>
        <dbReference type="Pfam" id="PF12146"/>
    </source>
</evidence>
<feature type="signal peptide" evidence="1">
    <location>
        <begin position="1"/>
        <end position="25"/>
    </location>
</feature>
<dbReference type="SUPFAM" id="SSF53474">
    <property type="entry name" value="alpha/beta-Hydrolases"/>
    <property type="match status" value="1"/>
</dbReference>
<keyword evidence="4" id="KW-1185">Reference proteome</keyword>
<evidence type="ECO:0000313" key="3">
    <source>
        <dbReference type="EMBL" id="PJJ85079.1"/>
    </source>
</evidence>
<feature type="chain" id="PRO_5014174766" description="Serine aminopeptidase S33 domain-containing protein" evidence="1">
    <location>
        <begin position="26"/>
        <end position="369"/>
    </location>
</feature>
<organism evidence="3 4">
    <name type="scientific">Mucilaginibacter auburnensis</name>
    <dbReference type="NCBI Taxonomy" id="1457233"/>
    <lineage>
        <taxon>Bacteria</taxon>
        <taxon>Pseudomonadati</taxon>
        <taxon>Bacteroidota</taxon>
        <taxon>Sphingobacteriia</taxon>
        <taxon>Sphingobacteriales</taxon>
        <taxon>Sphingobacteriaceae</taxon>
        <taxon>Mucilaginibacter</taxon>
    </lineage>
</organism>
<dbReference type="AlphaFoldDB" id="A0A2H9VWA8"/>
<dbReference type="Proteomes" id="UP000242687">
    <property type="component" value="Unassembled WGS sequence"/>
</dbReference>
<evidence type="ECO:0000313" key="4">
    <source>
        <dbReference type="Proteomes" id="UP000242687"/>
    </source>
</evidence>
<proteinExistence type="predicted"/>
<protein>
    <recommendedName>
        <fullName evidence="2">Serine aminopeptidase S33 domain-containing protein</fullName>
    </recommendedName>
</protein>
<dbReference type="InterPro" id="IPR053145">
    <property type="entry name" value="AB_hydrolase_Est10"/>
</dbReference>
<accession>A0A2H9VWA8</accession>